<feature type="domain" description="Heterokaryon incompatibility" evidence="1">
    <location>
        <begin position="212"/>
        <end position="346"/>
    </location>
</feature>
<dbReference type="Pfam" id="PF06985">
    <property type="entry name" value="HET"/>
    <property type="match status" value="1"/>
</dbReference>
<keyword evidence="3" id="KW-1185">Reference proteome</keyword>
<name>A0A6G1IMQ6_9PLEO</name>
<accession>A0A6G1IMQ6</accession>
<dbReference type="AlphaFoldDB" id="A0A6G1IMQ6"/>
<reference evidence="2" key="1">
    <citation type="journal article" date="2020" name="Stud. Mycol.">
        <title>101 Dothideomycetes genomes: a test case for predicting lifestyles and emergence of pathogens.</title>
        <authorList>
            <person name="Haridas S."/>
            <person name="Albert R."/>
            <person name="Binder M."/>
            <person name="Bloem J."/>
            <person name="Labutti K."/>
            <person name="Salamov A."/>
            <person name="Andreopoulos B."/>
            <person name="Baker S."/>
            <person name="Barry K."/>
            <person name="Bills G."/>
            <person name="Bluhm B."/>
            <person name="Cannon C."/>
            <person name="Castanera R."/>
            <person name="Culley D."/>
            <person name="Daum C."/>
            <person name="Ezra D."/>
            <person name="Gonzalez J."/>
            <person name="Henrissat B."/>
            <person name="Kuo A."/>
            <person name="Liang C."/>
            <person name="Lipzen A."/>
            <person name="Lutzoni F."/>
            <person name="Magnuson J."/>
            <person name="Mondo S."/>
            <person name="Nolan M."/>
            <person name="Ohm R."/>
            <person name="Pangilinan J."/>
            <person name="Park H.-J."/>
            <person name="Ramirez L."/>
            <person name="Alfaro M."/>
            <person name="Sun H."/>
            <person name="Tritt A."/>
            <person name="Yoshinaga Y."/>
            <person name="Zwiers L.-H."/>
            <person name="Turgeon B."/>
            <person name="Goodwin S."/>
            <person name="Spatafora J."/>
            <person name="Crous P."/>
            <person name="Grigoriev I."/>
        </authorList>
    </citation>
    <scope>NUCLEOTIDE SEQUENCE</scope>
    <source>
        <strain evidence="2">CBS 122367</strain>
    </source>
</reference>
<gene>
    <name evidence="2" type="ORF">K458DRAFT_480467</name>
</gene>
<sequence length="671" mass="75845">MLAGVFFWNIGPDKQTATHHQTCGTFKRSVDLGCYVCNRLWVALTLDERCVVSSLVESESNFSSDATEVSTYGARTNSVQNCVTVASFTEGGLYGHPGCYLLQLAFNASAVLPPEMVPGRKYWRASFLLQQLNGPPPSNITERLPESTKSAETLFIARSWIEECAAKHQRCNAFTGEQGWCPTRLLDCGPFKNSEPCCRLIETDSISLNGPYMTLSHCWGRTDCLKLTTDNYAKLLHTIPLPLLPQYLWIDSLCIIQRGDELADWLREVKVMGQVYLNSFCNISAANAQDGNHTLFSSRNPDTLYPQTVDLTVDGHASLYLVSDFRFWETEVSRAPINARGWVLQERLLSPRVLHFGERQILWECREKDAAEIYPEGLPHKISRSAARFKDLAPDHHIANNNTGSNFAAYRSWVQIVRAYTACELSFPGDKLVALSAIAKAMRDILRDEYVVGMWRRYLEFELLWSVSGNRTGSASRPDTYRSPSWSWAAVDGEVNPSLPDVETADLLIEVVSLELEYSTDDNTNLVQGGWLRLRGALKQLMLVRHRSSNTCSYEDWDMFVNGEHVSVPTESSYGEPQPHVKLDALHDHFEEQNARDALYCMPARVRAGDNGSIYILILEVDDLKRGVYRRIGLARGWGKEVKEKFLARSVRGDRFPCEEYRDGLHLIRII</sequence>
<dbReference type="PANTHER" id="PTHR33112:SF11">
    <property type="entry name" value="HETEROKARYON INCOMPATIBILITY DOMAIN-CONTAINING PROTEIN"/>
    <property type="match status" value="1"/>
</dbReference>
<dbReference type="Proteomes" id="UP000799291">
    <property type="component" value="Unassembled WGS sequence"/>
</dbReference>
<organism evidence="2 3">
    <name type="scientific">Lentithecium fluviatile CBS 122367</name>
    <dbReference type="NCBI Taxonomy" id="1168545"/>
    <lineage>
        <taxon>Eukaryota</taxon>
        <taxon>Fungi</taxon>
        <taxon>Dikarya</taxon>
        <taxon>Ascomycota</taxon>
        <taxon>Pezizomycotina</taxon>
        <taxon>Dothideomycetes</taxon>
        <taxon>Pleosporomycetidae</taxon>
        <taxon>Pleosporales</taxon>
        <taxon>Massarineae</taxon>
        <taxon>Lentitheciaceae</taxon>
        <taxon>Lentithecium</taxon>
    </lineage>
</organism>
<dbReference type="InterPro" id="IPR010730">
    <property type="entry name" value="HET"/>
</dbReference>
<proteinExistence type="predicted"/>
<dbReference type="OrthoDB" id="5362512at2759"/>
<protein>
    <submittedName>
        <fullName evidence="2">Heterokaryon incompatibility protein</fullName>
    </submittedName>
</protein>
<dbReference type="EMBL" id="MU005605">
    <property type="protein sequence ID" value="KAF2679231.1"/>
    <property type="molecule type" value="Genomic_DNA"/>
</dbReference>
<evidence type="ECO:0000313" key="3">
    <source>
        <dbReference type="Proteomes" id="UP000799291"/>
    </source>
</evidence>
<dbReference type="PANTHER" id="PTHR33112">
    <property type="entry name" value="DOMAIN PROTEIN, PUTATIVE-RELATED"/>
    <property type="match status" value="1"/>
</dbReference>
<evidence type="ECO:0000313" key="2">
    <source>
        <dbReference type="EMBL" id="KAF2679231.1"/>
    </source>
</evidence>
<evidence type="ECO:0000259" key="1">
    <source>
        <dbReference type="Pfam" id="PF06985"/>
    </source>
</evidence>